<feature type="region of interest" description="Disordered" evidence="1">
    <location>
        <begin position="90"/>
        <end position="116"/>
    </location>
</feature>
<accession>A0AAQ3WVH3</accession>
<protein>
    <submittedName>
        <fullName evidence="2">Uncharacterized protein</fullName>
    </submittedName>
</protein>
<proteinExistence type="predicted"/>
<name>A0AAQ3WVH3_PASNO</name>
<reference evidence="2 3" key="1">
    <citation type="submission" date="2024-02" db="EMBL/GenBank/DDBJ databases">
        <title>High-quality chromosome-scale genome assembly of Pensacola bahiagrass (Paspalum notatum Flugge var. saurae).</title>
        <authorList>
            <person name="Vega J.M."/>
            <person name="Podio M."/>
            <person name="Orjuela J."/>
            <person name="Siena L.A."/>
            <person name="Pessino S.C."/>
            <person name="Combes M.C."/>
            <person name="Mariac C."/>
            <person name="Albertini E."/>
            <person name="Pupilli F."/>
            <person name="Ortiz J.P.A."/>
            <person name="Leblanc O."/>
        </authorList>
    </citation>
    <scope>NUCLEOTIDE SEQUENCE [LARGE SCALE GENOMIC DNA]</scope>
    <source>
        <strain evidence="2">R1</strain>
        <tissue evidence="2">Leaf</tissue>
    </source>
</reference>
<evidence type="ECO:0000256" key="1">
    <source>
        <dbReference type="SAM" id="MobiDB-lite"/>
    </source>
</evidence>
<organism evidence="2 3">
    <name type="scientific">Paspalum notatum var. saurae</name>
    <dbReference type="NCBI Taxonomy" id="547442"/>
    <lineage>
        <taxon>Eukaryota</taxon>
        <taxon>Viridiplantae</taxon>
        <taxon>Streptophyta</taxon>
        <taxon>Embryophyta</taxon>
        <taxon>Tracheophyta</taxon>
        <taxon>Spermatophyta</taxon>
        <taxon>Magnoliopsida</taxon>
        <taxon>Liliopsida</taxon>
        <taxon>Poales</taxon>
        <taxon>Poaceae</taxon>
        <taxon>PACMAD clade</taxon>
        <taxon>Panicoideae</taxon>
        <taxon>Andropogonodae</taxon>
        <taxon>Paspaleae</taxon>
        <taxon>Paspalinae</taxon>
        <taxon>Paspalum</taxon>
    </lineage>
</organism>
<evidence type="ECO:0000313" key="2">
    <source>
        <dbReference type="EMBL" id="WVZ74876.1"/>
    </source>
</evidence>
<evidence type="ECO:0000313" key="3">
    <source>
        <dbReference type="Proteomes" id="UP001341281"/>
    </source>
</evidence>
<keyword evidence="3" id="KW-1185">Reference proteome</keyword>
<dbReference type="Proteomes" id="UP001341281">
    <property type="component" value="Chromosome 05"/>
</dbReference>
<feature type="compositionally biased region" description="Basic and acidic residues" evidence="1">
    <location>
        <begin position="102"/>
        <end position="116"/>
    </location>
</feature>
<sequence length="116" mass="13009">MRAASSLPATDAATTTRRSAKSIQADKLRRPRVARATGTGWGGCARWSVDEIRFDGENRRKLDSRPQYPKLQKYCGFGKTMKRIISKAETTDMRAPRGSSGVHKERIPCRPAMKKE</sequence>
<dbReference type="EMBL" id="CP144749">
    <property type="protein sequence ID" value="WVZ74876.1"/>
    <property type="molecule type" value="Genomic_DNA"/>
</dbReference>
<feature type="region of interest" description="Disordered" evidence="1">
    <location>
        <begin position="1"/>
        <end position="31"/>
    </location>
</feature>
<dbReference type="AlphaFoldDB" id="A0AAQ3WVH3"/>
<gene>
    <name evidence="2" type="ORF">U9M48_022995</name>
</gene>